<reference evidence="3 4" key="1">
    <citation type="submission" date="2024-05" db="EMBL/GenBank/DDBJ databases">
        <title>A draft genome resource for the thread blight pathogen Marasmius tenuissimus strain MS-2.</title>
        <authorList>
            <person name="Yulfo-Soto G.E."/>
            <person name="Baruah I.K."/>
            <person name="Amoako-Attah I."/>
            <person name="Bukari Y."/>
            <person name="Meinhardt L.W."/>
            <person name="Bailey B.A."/>
            <person name="Cohen S.P."/>
        </authorList>
    </citation>
    <scope>NUCLEOTIDE SEQUENCE [LARGE SCALE GENOMIC DNA]</scope>
    <source>
        <strain evidence="3 4">MS-2</strain>
    </source>
</reference>
<keyword evidence="2" id="KW-0732">Signal</keyword>
<evidence type="ECO:0000256" key="1">
    <source>
        <dbReference type="SAM" id="MobiDB-lite"/>
    </source>
</evidence>
<accession>A0ABR2ZZ05</accession>
<dbReference type="Pfam" id="PF13668">
    <property type="entry name" value="Ferritin_2"/>
    <property type="match status" value="1"/>
</dbReference>
<sequence>MRYSTFFALAAPLAAVHAAPVRRQSDNIDVTLLKFADVLEQLESEYYKQALAKFQPADFTTAGFASPDIAIQQFQVIQSDEATHSTVLQAGLAAVGETPVTSCKFNFDSALTDVATMAAIGRVVENVGVGAYLGAAPLVTDPVILQAAGSILTVEARHQTVQNLLSGGGTSVPAAFDIALAPSEVLAIAAPFFDGPCDLGVPAHPTLSLTNTGVVGPGTKLEFKSDAINGTVSEDDLFCQMLLGGQPNSIALPFKECVVPQINGPVAIFVTSDSQPLLANTRDRQTNNNKLVAGPTLAFIDTQPQMLGQMLRASGTSSGASSESTQTITPDQASKVVEGAQSTGAPSSTSGAEGSAPTSNGVNNGGKPNLATGPSADGTIKVIGWSGL</sequence>
<feature type="chain" id="PRO_5046812782" evidence="2">
    <location>
        <begin position="19"/>
        <end position="388"/>
    </location>
</feature>
<dbReference type="EMBL" id="JBBXMP010000040">
    <property type="protein sequence ID" value="KAL0066024.1"/>
    <property type="molecule type" value="Genomic_DNA"/>
</dbReference>
<name>A0ABR2ZZ05_9AGAR</name>
<protein>
    <submittedName>
        <fullName evidence="3">Uncharacterized protein</fullName>
    </submittedName>
</protein>
<feature type="compositionally biased region" description="Polar residues" evidence="1">
    <location>
        <begin position="340"/>
        <end position="362"/>
    </location>
</feature>
<dbReference type="SUPFAM" id="SSF47240">
    <property type="entry name" value="Ferritin-like"/>
    <property type="match status" value="1"/>
</dbReference>
<feature type="compositionally biased region" description="Low complexity" evidence="1">
    <location>
        <begin position="313"/>
        <end position="325"/>
    </location>
</feature>
<organism evidence="3 4">
    <name type="scientific">Marasmius tenuissimus</name>
    <dbReference type="NCBI Taxonomy" id="585030"/>
    <lineage>
        <taxon>Eukaryota</taxon>
        <taxon>Fungi</taxon>
        <taxon>Dikarya</taxon>
        <taxon>Basidiomycota</taxon>
        <taxon>Agaricomycotina</taxon>
        <taxon>Agaricomycetes</taxon>
        <taxon>Agaricomycetidae</taxon>
        <taxon>Agaricales</taxon>
        <taxon>Marasmiineae</taxon>
        <taxon>Marasmiaceae</taxon>
        <taxon>Marasmius</taxon>
    </lineage>
</organism>
<evidence type="ECO:0000256" key="2">
    <source>
        <dbReference type="SAM" id="SignalP"/>
    </source>
</evidence>
<dbReference type="Proteomes" id="UP001437256">
    <property type="component" value="Unassembled WGS sequence"/>
</dbReference>
<evidence type="ECO:0000313" key="4">
    <source>
        <dbReference type="Proteomes" id="UP001437256"/>
    </source>
</evidence>
<dbReference type="CDD" id="cd00657">
    <property type="entry name" value="Ferritin_like"/>
    <property type="match status" value="1"/>
</dbReference>
<comment type="caution">
    <text evidence="3">The sequence shown here is derived from an EMBL/GenBank/DDBJ whole genome shotgun (WGS) entry which is preliminary data.</text>
</comment>
<feature type="region of interest" description="Disordered" evidence="1">
    <location>
        <begin position="312"/>
        <end position="377"/>
    </location>
</feature>
<feature type="signal peptide" evidence="2">
    <location>
        <begin position="1"/>
        <end position="18"/>
    </location>
</feature>
<gene>
    <name evidence="3" type="ORF">AAF712_007014</name>
</gene>
<keyword evidence="4" id="KW-1185">Reference proteome</keyword>
<proteinExistence type="predicted"/>
<dbReference type="InterPro" id="IPR009078">
    <property type="entry name" value="Ferritin-like_SF"/>
</dbReference>
<evidence type="ECO:0000313" key="3">
    <source>
        <dbReference type="EMBL" id="KAL0066024.1"/>
    </source>
</evidence>